<dbReference type="InterPro" id="IPR000792">
    <property type="entry name" value="Tscrpt_reg_LuxR_C"/>
</dbReference>
<dbReference type="GO" id="GO:0006355">
    <property type="term" value="P:regulation of DNA-templated transcription"/>
    <property type="evidence" value="ECO:0007669"/>
    <property type="project" value="InterPro"/>
</dbReference>
<dbReference type="GO" id="GO:0003677">
    <property type="term" value="F:DNA binding"/>
    <property type="evidence" value="ECO:0007669"/>
    <property type="project" value="UniProtKB-KW"/>
</dbReference>
<dbReference type="Pfam" id="PF00196">
    <property type="entry name" value="GerE"/>
    <property type="match status" value="1"/>
</dbReference>
<gene>
    <name evidence="5" type="ORF">HZU44_12050</name>
</gene>
<dbReference type="CDD" id="cd06170">
    <property type="entry name" value="LuxR_C_like"/>
    <property type="match status" value="1"/>
</dbReference>
<reference evidence="5" key="1">
    <citation type="submission" date="2020-08" db="EMBL/GenBank/DDBJ databases">
        <title>A bifunctional nitrone conjugated secondary metabolite targeting the ribosome.</title>
        <authorList>
            <person name="Limbrick E.M."/>
            <person name="Graf M."/>
            <person name="Derewacz D.K."/>
            <person name="Nguyen F."/>
            <person name="Spraggins J.M."/>
            <person name="Wieland M."/>
            <person name="Ynigez-Gutierrez A.E."/>
            <person name="Reisman B.J."/>
            <person name="Zinshteyn B."/>
            <person name="McCulloch K."/>
            <person name="Iverson T.M."/>
            <person name="Green R."/>
            <person name="Wilson D.N."/>
            <person name="Bachmann B.O."/>
        </authorList>
    </citation>
    <scope>NUCLEOTIDE SEQUENCE</scope>
    <source>
        <strain evidence="5">Africana</strain>
    </source>
</reference>
<keyword evidence="1" id="KW-0805">Transcription regulation</keyword>
<name>A0A7D6GG78_9ACTN</name>
<dbReference type="EMBL" id="CP058905">
    <property type="protein sequence ID" value="QLK00666.1"/>
    <property type="molecule type" value="Genomic_DNA"/>
</dbReference>
<accession>A0A7D6GG78</accession>
<organism evidence="5">
    <name type="scientific">Micromonospora carbonacea</name>
    <dbReference type="NCBI Taxonomy" id="47853"/>
    <lineage>
        <taxon>Bacteria</taxon>
        <taxon>Bacillati</taxon>
        <taxon>Actinomycetota</taxon>
        <taxon>Actinomycetes</taxon>
        <taxon>Micromonosporales</taxon>
        <taxon>Micromonosporaceae</taxon>
        <taxon>Micromonospora</taxon>
    </lineage>
</organism>
<evidence type="ECO:0000259" key="4">
    <source>
        <dbReference type="PROSITE" id="PS50043"/>
    </source>
</evidence>
<dbReference type="InterPro" id="IPR036388">
    <property type="entry name" value="WH-like_DNA-bd_sf"/>
</dbReference>
<evidence type="ECO:0000256" key="1">
    <source>
        <dbReference type="ARBA" id="ARBA00023015"/>
    </source>
</evidence>
<dbReference type="SUPFAM" id="SSF46894">
    <property type="entry name" value="C-terminal effector domain of the bipartite response regulators"/>
    <property type="match status" value="1"/>
</dbReference>
<sequence length="204" mass="21104">MTAPTAHVVAPDATIRAEVLAALRQAGITSVPEPDGSPDTVIVTAVATVSEALVACPPQPRSAPQGTLVIADRFSPADVVRVLRSGTLVMLRFADATPSRLAAALQAARDGEVRLPHEVLVGVLGGAGTPDPAGTSRAAGRSPLTPRQTRVLALMAEGQDNAMIARSLLCSNHTVKNVIYDMMARLQVRNRAHAVACGVEAGLI</sequence>
<dbReference type="InterPro" id="IPR016032">
    <property type="entry name" value="Sig_transdc_resp-reg_C-effctor"/>
</dbReference>
<dbReference type="PANTHER" id="PTHR44688">
    <property type="entry name" value="DNA-BINDING TRANSCRIPTIONAL ACTIVATOR DEVR_DOSR"/>
    <property type="match status" value="1"/>
</dbReference>
<feature type="domain" description="HTH luxR-type" evidence="4">
    <location>
        <begin position="137"/>
        <end position="202"/>
    </location>
</feature>
<keyword evidence="3" id="KW-0804">Transcription</keyword>
<dbReference type="PROSITE" id="PS50043">
    <property type="entry name" value="HTH_LUXR_2"/>
    <property type="match status" value="1"/>
</dbReference>
<dbReference type="AlphaFoldDB" id="A0A7D6GG78"/>
<dbReference type="Gene3D" id="1.10.10.10">
    <property type="entry name" value="Winged helix-like DNA-binding domain superfamily/Winged helix DNA-binding domain"/>
    <property type="match status" value="1"/>
</dbReference>
<evidence type="ECO:0000256" key="2">
    <source>
        <dbReference type="ARBA" id="ARBA00023125"/>
    </source>
</evidence>
<dbReference type="PRINTS" id="PR00038">
    <property type="entry name" value="HTHLUXR"/>
</dbReference>
<proteinExistence type="predicted"/>
<dbReference type="SMART" id="SM00421">
    <property type="entry name" value="HTH_LUXR"/>
    <property type="match status" value="1"/>
</dbReference>
<dbReference type="PANTHER" id="PTHR44688:SF16">
    <property type="entry name" value="DNA-BINDING TRANSCRIPTIONAL ACTIVATOR DEVR_DOSR"/>
    <property type="match status" value="1"/>
</dbReference>
<evidence type="ECO:0000313" key="5">
    <source>
        <dbReference type="EMBL" id="QLK00666.1"/>
    </source>
</evidence>
<keyword evidence="2" id="KW-0238">DNA-binding</keyword>
<protein>
    <submittedName>
        <fullName evidence="5">Helix-turn-helix transcriptional regulator</fullName>
    </submittedName>
</protein>
<evidence type="ECO:0000256" key="3">
    <source>
        <dbReference type="ARBA" id="ARBA00023163"/>
    </source>
</evidence>